<evidence type="ECO:0000256" key="1">
    <source>
        <dbReference type="SAM" id="MobiDB-lite"/>
    </source>
</evidence>
<accession>A0ABR2L8Y1</accession>
<gene>
    <name evidence="2" type="ORF">M9Y10_002151</name>
</gene>
<organism evidence="2 3">
    <name type="scientific">Tritrichomonas musculus</name>
    <dbReference type="NCBI Taxonomy" id="1915356"/>
    <lineage>
        <taxon>Eukaryota</taxon>
        <taxon>Metamonada</taxon>
        <taxon>Parabasalia</taxon>
        <taxon>Tritrichomonadida</taxon>
        <taxon>Tritrichomonadidae</taxon>
        <taxon>Tritrichomonas</taxon>
    </lineage>
</organism>
<evidence type="ECO:0008006" key="4">
    <source>
        <dbReference type="Google" id="ProtNLM"/>
    </source>
</evidence>
<feature type="compositionally biased region" description="Low complexity" evidence="1">
    <location>
        <begin position="456"/>
        <end position="465"/>
    </location>
</feature>
<dbReference type="Proteomes" id="UP001470230">
    <property type="component" value="Unassembled WGS sequence"/>
</dbReference>
<dbReference type="InterPro" id="IPR052603">
    <property type="entry name" value="EFCB6"/>
</dbReference>
<evidence type="ECO:0000313" key="3">
    <source>
        <dbReference type="Proteomes" id="UP001470230"/>
    </source>
</evidence>
<feature type="compositionally biased region" description="Basic and acidic residues" evidence="1">
    <location>
        <begin position="469"/>
        <end position="480"/>
    </location>
</feature>
<name>A0ABR2L8Y1_9EUKA</name>
<comment type="caution">
    <text evidence="2">The sequence shown here is derived from an EMBL/GenBank/DDBJ whole genome shotgun (WGS) entry which is preliminary data.</text>
</comment>
<evidence type="ECO:0000313" key="2">
    <source>
        <dbReference type="EMBL" id="KAK8899829.1"/>
    </source>
</evidence>
<reference evidence="2 3" key="1">
    <citation type="submission" date="2024-04" db="EMBL/GenBank/DDBJ databases">
        <title>Tritrichomonas musculus Genome.</title>
        <authorList>
            <person name="Alves-Ferreira E."/>
            <person name="Grigg M."/>
            <person name="Lorenzi H."/>
            <person name="Galac M."/>
        </authorList>
    </citation>
    <scope>NUCLEOTIDE SEQUENCE [LARGE SCALE GENOMIC DNA]</scope>
    <source>
        <strain evidence="2 3">EAF2021</strain>
    </source>
</reference>
<dbReference type="PANTHER" id="PTHR20875:SF0">
    <property type="entry name" value="GH12158P"/>
    <property type="match status" value="1"/>
</dbReference>
<dbReference type="PANTHER" id="PTHR20875">
    <property type="entry name" value="EF-HAND CALCIUM-BINDING DOMAIN-CONTAINING PROTEIN 6-RELATED"/>
    <property type="match status" value="1"/>
</dbReference>
<dbReference type="Gene3D" id="1.10.238.10">
    <property type="entry name" value="EF-hand"/>
    <property type="match status" value="3"/>
</dbReference>
<protein>
    <recommendedName>
        <fullName evidence="4">EF hand family protein</fullName>
    </recommendedName>
</protein>
<sequence length="782" mass="90112">MEDRLAFISEFKVAARRKGTTPEELFSDHDKDMLGIVKYSIFRKILSAVNMWVREDRLERLTKPYIQEDNFNYAEFMKTDADLTNSERNLARDDDVAAFGRYLSSRSIYLQDTLEERDRYHFGHVSDSDFYRCFGSTPLTRRIVSMFNNGNNEVEYLRLANEIKRVQKERNTGSFRTSTPEIKNIPLFFSQVAYDINAQGVDPLSTFISLDKFKRGYLPKATFLSAVQSFNVRINANQLCQLVDAFSDKDGNVPYREFCDEVAKSIAAAPPSTRSTFSTKGDINTTLSYLRELEKNRHSQIGEQLKVLDPRNTGLILSAKFFKALAIEHFNLGPTDQEVLEQTFTDGNGNIRYLDFLNSILPQTTQLVPTANQIIERLKNYLKNRNIQLRPRLARIDRNHSGKIIIQELSQALHSISFDITRKEWLQLSSSLGSSPHSLFDYNSFCDEIDPPTPEPQTSQQLQEQQEQEELRNSSRRAEIRPTPPDSIIGILVSILRQANRNHIDVYEELRSRDTLRRGLVPNSQFQSLLFRIHPSLRPVDVAQLTEFYQGQPMYTNYENMCKDIHDYAEDALKTSQQMELTTSTGPSPETINVLRRLKIQIDMARMEPEELFLNYDSANTGFIPRSRLNSVFCSINLSVTNSELQSVEEDFKDKRRPELVNYKRITSAVRGIRLSPMDLSSIRIPSQSDKGPIREVAVLVNSIRERIQERHKRVRDAFCDCISGQPCSARDFRAAISSFGLIIREVDLLKLLKYYRVTRQGDVNWEQFCQDIETSKTVEMG</sequence>
<dbReference type="InterPro" id="IPR011992">
    <property type="entry name" value="EF-hand-dom_pair"/>
</dbReference>
<feature type="region of interest" description="Disordered" evidence="1">
    <location>
        <begin position="443"/>
        <end position="483"/>
    </location>
</feature>
<keyword evidence="3" id="KW-1185">Reference proteome</keyword>
<proteinExistence type="predicted"/>
<dbReference type="SUPFAM" id="SSF47473">
    <property type="entry name" value="EF-hand"/>
    <property type="match status" value="2"/>
</dbReference>
<dbReference type="EMBL" id="JAPFFF010000001">
    <property type="protein sequence ID" value="KAK8899829.1"/>
    <property type="molecule type" value="Genomic_DNA"/>
</dbReference>